<sequence>MLFFDDFGAWITVDGEALEEFKIESDIAQRRVSCYIASVEGKSFQIHWCDREFKSATRGRVSIDGRSMGGKIIHSSETSSVTKKGFRTGSDKRVPFIFSKLNLTDEDEGISYLSPEKPGEINIVIIRVRTKGVKDYQRDHTPPLTRIYNEKKLKGSAHNTTFGNPIADSRRILYHETEPYGDPVAHFCFRYMPTDLLRANDIAPYPPRERRFPTGEEEEEREMKPDVSTISGSELRRSVSTLERSSSTTLYSNSSRATSTLTLVGDPVPVPMRAVRANEGRFSWSIPSSPFIPIPTRAVRRERIDWSNPSPPSRRRTASRIPPNAHAAIDLTHL</sequence>
<dbReference type="Proteomes" id="UP000053593">
    <property type="component" value="Unassembled WGS sequence"/>
</dbReference>
<dbReference type="EMBL" id="KN834769">
    <property type="protein sequence ID" value="KIK61994.1"/>
    <property type="molecule type" value="Genomic_DNA"/>
</dbReference>
<proteinExistence type="predicted"/>
<feature type="compositionally biased region" description="Polar residues" evidence="1">
    <location>
        <begin position="228"/>
        <end position="244"/>
    </location>
</feature>
<dbReference type="Pfam" id="PF25534">
    <property type="entry name" value="DUF7918"/>
    <property type="match status" value="1"/>
</dbReference>
<keyword evidence="4" id="KW-1185">Reference proteome</keyword>
<dbReference type="OrthoDB" id="3364132at2759"/>
<name>A0A0D0CH92_9AGAR</name>
<reference evidence="3 4" key="1">
    <citation type="submission" date="2014-04" db="EMBL/GenBank/DDBJ databases">
        <title>Evolutionary Origins and Diversification of the Mycorrhizal Mutualists.</title>
        <authorList>
            <consortium name="DOE Joint Genome Institute"/>
            <consortium name="Mycorrhizal Genomics Consortium"/>
            <person name="Kohler A."/>
            <person name="Kuo A."/>
            <person name="Nagy L.G."/>
            <person name="Floudas D."/>
            <person name="Copeland A."/>
            <person name="Barry K.W."/>
            <person name="Cichocki N."/>
            <person name="Veneault-Fourrey C."/>
            <person name="LaButti K."/>
            <person name="Lindquist E.A."/>
            <person name="Lipzen A."/>
            <person name="Lundell T."/>
            <person name="Morin E."/>
            <person name="Murat C."/>
            <person name="Riley R."/>
            <person name="Ohm R."/>
            <person name="Sun H."/>
            <person name="Tunlid A."/>
            <person name="Henrissat B."/>
            <person name="Grigoriev I.V."/>
            <person name="Hibbett D.S."/>
            <person name="Martin F."/>
        </authorList>
    </citation>
    <scope>NUCLEOTIDE SEQUENCE [LARGE SCALE GENOMIC DNA]</scope>
    <source>
        <strain evidence="3 4">FD-317 M1</strain>
    </source>
</reference>
<evidence type="ECO:0000259" key="2">
    <source>
        <dbReference type="Pfam" id="PF25534"/>
    </source>
</evidence>
<organism evidence="3 4">
    <name type="scientific">Collybiopsis luxurians FD-317 M1</name>
    <dbReference type="NCBI Taxonomy" id="944289"/>
    <lineage>
        <taxon>Eukaryota</taxon>
        <taxon>Fungi</taxon>
        <taxon>Dikarya</taxon>
        <taxon>Basidiomycota</taxon>
        <taxon>Agaricomycotina</taxon>
        <taxon>Agaricomycetes</taxon>
        <taxon>Agaricomycetidae</taxon>
        <taxon>Agaricales</taxon>
        <taxon>Marasmiineae</taxon>
        <taxon>Omphalotaceae</taxon>
        <taxon>Collybiopsis</taxon>
        <taxon>Collybiopsis luxurians</taxon>
    </lineage>
</organism>
<evidence type="ECO:0000313" key="3">
    <source>
        <dbReference type="EMBL" id="KIK61994.1"/>
    </source>
</evidence>
<dbReference type="PANTHER" id="PTHR36223:SF1">
    <property type="entry name" value="TRANSCRIPTION ELONGATION FACTOR EAF N-TERMINAL DOMAIN-CONTAINING PROTEIN"/>
    <property type="match status" value="1"/>
</dbReference>
<dbReference type="PANTHER" id="PTHR36223">
    <property type="entry name" value="BETA-LACTAMASE-TYPE TRANSPEPTIDASE FOLD DOMAIN CONTAINING PROTEIN"/>
    <property type="match status" value="1"/>
</dbReference>
<feature type="domain" description="DUF7918" evidence="2">
    <location>
        <begin position="11"/>
        <end position="204"/>
    </location>
</feature>
<dbReference type="AlphaFoldDB" id="A0A0D0CH92"/>
<gene>
    <name evidence="3" type="ORF">GYMLUDRAFT_42423</name>
</gene>
<protein>
    <recommendedName>
        <fullName evidence="2">DUF7918 domain-containing protein</fullName>
    </recommendedName>
</protein>
<feature type="region of interest" description="Disordered" evidence="1">
    <location>
        <begin position="203"/>
        <end position="254"/>
    </location>
</feature>
<dbReference type="InterPro" id="IPR057678">
    <property type="entry name" value="DUF7918"/>
</dbReference>
<feature type="compositionally biased region" description="Low complexity" evidence="1">
    <location>
        <begin position="245"/>
        <end position="254"/>
    </location>
</feature>
<evidence type="ECO:0000313" key="4">
    <source>
        <dbReference type="Proteomes" id="UP000053593"/>
    </source>
</evidence>
<dbReference type="HOGENOM" id="CLU_831719_0_0_1"/>
<accession>A0A0D0CH92</accession>
<feature type="region of interest" description="Disordered" evidence="1">
    <location>
        <begin position="303"/>
        <end position="322"/>
    </location>
</feature>
<evidence type="ECO:0000256" key="1">
    <source>
        <dbReference type="SAM" id="MobiDB-lite"/>
    </source>
</evidence>